<reference evidence="1" key="1">
    <citation type="submission" date="2022-12" db="EMBL/GenBank/DDBJ databases">
        <title>Genome Sequence of Lasiodiplodia mahajangana.</title>
        <authorList>
            <person name="Buettner E."/>
        </authorList>
    </citation>
    <scope>NUCLEOTIDE SEQUENCE</scope>
    <source>
        <strain evidence="1">VT137</strain>
    </source>
</reference>
<sequence length="107" mass="11865">MAVGTLELANGCLGCEKMEAEQEELNEDDEDKHSSPDESVSHDLGMLIVSRSSTESQLKPNPHWMLYLATGASLGLGKAEYPVERVQLRPFITTRSKVTARLHQVVR</sequence>
<evidence type="ECO:0000313" key="1">
    <source>
        <dbReference type="EMBL" id="KAJ8125100.1"/>
    </source>
</evidence>
<protein>
    <submittedName>
        <fullName evidence="1">Uncharacterized protein</fullName>
    </submittedName>
</protein>
<dbReference type="EMBL" id="JAPUUL010002569">
    <property type="protein sequence ID" value="KAJ8125100.1"/>
    <property type="molecule type" value="Genomic_DNA"/>
</dbReference>
<evidence type="ECO:0000313" key="2">
    <source>
        <dbReference type="Proteomes" id="UP001153332"/>
    </source>
</evidence>
<gene>
    <name evidence="1" type="ORF">O1611_g8541</name>
</gene>
<accession>A0ACC2JCB0</accession>
<keyword evidence="2" id="KW-1185">Reference proteome</keyword>
<comment type="caution">
    <text evidence="1">The sequence shown here is derived from an EMBL/GenBank/DDBJ whole genome shotgun (WGS) entry which is preliminary data.</text>
</comment>
<organism evidence="1 2">
    <name type="scientific">Lasiodiplodia mahajangana</name>
    <dbReference type="NCBI Taxonomy" id="1108764"/>
    <lineage>
        <taxon>Eukaryota</taxon>
        <taxon>Fungi</taxon>
        <taxon>Dikarya</taxon>
        <taxon>Ascomycota</taxon>
        <taxon>Pezizomycotina</taxon>
        <taxon>Dothideomycetes</taxon>
        <taxon>Dothideomycetes incertae sedis</taxon>
        <taxon>Botryosphaeriales</taxon>
        <taxon>Botryosphaeriaceae</taxon>
        <taxon>Lasiodiplodia</taxon>
    </lineage>
</organism>
<name>A0ACC2JCB0_9PEZI</name>
<dbReference type="Proteomes" id="UP001153332">
    <property type="component" value="Unassembled WGS sequence"/>
</dbReference>
<proteinExistence type="predicted"/>